<comment type="caution">
    <text evidence="2">The sequence shown here is derived from an EMBL/GenBank/DDBJ whole genome shotgun (WGS) entry which is preliminary data.</text>
</comment>
<evidence type="ECO:0000313" key="3">
    <source>
        <dbReference type="Proteomes" id="UP000335636"/>
    </source>
</evidence>
<name>A0A5E4CY48_MARMO</name>
<gene>
    <name evidence="2" type="ORF">MONAX_5E043425</name>
</gene>
<accession>A0A5E4CY48</accession>
<dbReference type="EMBL" id="CABDUW010002423">
    <property type="protein sequence ID" value="VTJ86733.1"/>
    <property type="molecule type" value="Genomic_DNA"/>
</dbReference>
<sequence length="61" mass="5913">MAGFGASGKTHAAAAAGARAKAAKVRSRVAGASPARGSRALRAAVAITECPRACATHLGPQ</sequence>
<keyword evidence="3" id="KW-1185">Reference proteome</keyword>
<dbReference type="AlphaFoldDB" id="A0A5E4CY48"/>
<feature type="non-terminal residue" evidence="2">
    <location>
        <position position="61"/>
    </location>
</feature>
<evidence type="ECO:0000256" key="1">
    <source>
        <dbReference type="SAM" id="MobiDB-lite"/>
    </source>
</evidence>
<organism evidence="2 3">
    <name type="scientific">Marmota monax</name>
    <name type="common">Woodchuck</name>
    <dbReference type="NCBI Taxonomy" id="9995"/>
    <lineage>
        <taxon>Eukaryota</taxon>
        <taxon>Metazoa</taxon>
        <taxon>Chordata</taxon>
        <taxon>Craniata</taxon>
        <taxon>Vertebrata</taxon>
        <taxon>Euteleostomi</taxon>
        <taxon>Mammalia</taxon>
        <taxon>Eutheria</taxon>
        <taxon>Euarchontoglires</taxon>
        <taxon>Glires</taxon>
        <taxon>Rodentia</taxon>
        <taxon>Sciuromorpha</taxon>
        <taxon>Sciuridae</taxon>
        <taxon>Xerinae</taxon>
        <taxon>Marmotini</taxon>
        <taxon>Marmota</taxon>
    </lineage>
</organism>
<dbReference type="Proteomes" id="UP000335636">
    <property type="component" value="Unassembled WGS sequence"/>
</dbReference>
<proteinExistence type="predicted"/>
<protein>
    <submittedName>
        <fullName evidence="2">Uncharacterized protein</fullName>
    </submittedName>
</protein>
<reference evidence="2" key="1">
    <citation type="submission" date="2019-04" db="EMBL/GenBank/DDBJ databases">
        <authorList>
            <person name="Alioto T."/>
            <person name="Alioto T."/>
        </authorList>
    </citation>
    <scope>NUCLEOTIDE SEQUENCE [LARGE SCALE GENOMIC DNA]</scope>
</reference>
<evidence type="ECO:0000313" key="2">
    <source>
        <dbReference type="EMBL" id="VTJ86733.1"/>
    </source>
</evidence>
<feature type="region of interest" description="Disordered" evidence="1">
    <location>
        <begin position="15"/>
        <end position="37"/>
    </location>
</feature>